<sequence length="1709" mass="191897">MAGNRIEANSRLRSALAKITETIGYLHNQVKTVLRDSEQERRKSSITKVVQRRQESYHVFVKALGQMSVAERRAIRFASLKMLWQEFPARLDLDENVGNAGDPGDGKVYREEDILEVASILKAFCDAWSVATVKANDVNATPPETVRKMRKIPNMAKICLILRGMKQERLLDYFCDKSKDDNHLPLRLDSVKEILEPEDAGHAGIFVTEQYRAVCRTWNDGEHIEIAEKEPLPLVFMGEYMLGANATVRRCRHAFTNVYYACKEQISQETRSHLLQEIARLRKLSHRHIVQFVKSYQRGDQYGILLKSAVTTNLEMLLGRYRRNGFDYDGDSRDRRRDHVVLKPITLTAFGCLSRGLAHIHGCNILHKDIKPANILYEKASLSNPARFLWANFGTAHDFDNEANSDTTSRLTGYPRYWAPEVIEEAVACKARGDSNHGDSDDDSPEQFSSLQGKPIRHTTSSDIYSFGIVFLEMLSYLTAEGFETSISGDFEARMPFWKNNKDLQEWAETQIRKLDHDSPLKFLFQLSLRMIACNPEDRPKITQIVQDLAKAGPQYFCTACYHEPEDLTPQAGNTEEQVGRGDDNEHSHSVSSDQEPGQQEHSSASPYAISTELRGNADEALPDIEDERDDDLASLASLQSFPDSGYGSLDDHFELRHEAEEFDSLLLDDVELQKLFRIAFKRTKAREKFVIKFRMLLKIFGNELKREAQNILHEAVAGLAQAKATYVANENQRWYQLDDGQREKATGRSERVETMLVSRAEPADFPDRHNYANDSDSSNNAEFAAEDHPGHDQKQHVSLKELKDFMISSQAFTNLQNAFRRMVYPDPLMAISDTISDAYELCPGKRTAVFNVRWELAQYLETELGYHTTLQQREHLLESVLTVSGTASKAYATTAAEYMRWKWPRSNFKLLETIEQLLKGQSAGIGDSIDLSITLHIPDGSGGPTVASISFNGSLKELIEVAQQLAWITASFRIPQYGQVSYSEISFEKTGNMVFNIFPLELEAVRQRASACWLPLFVNGVVARGFPIPARNGQKGIEIPFPIMTDLANIMYPVFHAEGVYLRGFSNLLFPTAVSQDIKSVQWHLITSPKPRVRLPLGTLPSEDTEHRWLKFTDFERLTSAARTFLGYCRAVDVHLGTESSKENYSAVTYSGADDENPALGVNPKSVTTGTPGMGIWSFQVNMDIVLPKGLFTTTEPGWYLDLVDLAKEAPVIVYDVAQKSKRAWLVSTLSVILHMAHIWARDKDDLLTPLPFASTHWDSGDAAFITIKKHSRDELRDGMEGDKKYCLSDLIGRLLLSLDKLAETEALARSEPGRTVKLESSKIYGWDLLAIAQGKKIIKRKQLEISEDWIILGADILVLFCQHFGDIIKPASDVRICPMGNLARHGQNYLTATVKCLQTLSEERSGSTNSACLRLANQAYWLSPGDDQFGDCTQCLESDHKRHTKCLKRPQQIVAKEPSSSKACKIPPIQGAVSFGKRKLQKMDTSMLQKRLQQPLAVSDTQLVNGAIADEGSQSNDPPLRASDLPEIYVEEDSMADEVSLPPRDRPMNSSATSETQDVSEHAGEGTPISSLDPPTNPLTGPETQDLEFAGAKKGRLQVIGTNVKNFTERLKWKKLRKFRWPRSKKIHESDHNQDNACDASEINQPVNGSQQEHPPSSARSSRLISGEEPAPAESSSRSTHLSKGKERAHEVALDLPPAADVEEELP</sequence>
<dbReference type="CDD" id="cd00180">
    <property type="entry name" value="PKc"/>
    <property type="match status" value="1"/>
</dbReference>
<keyword evidence="1" id="KW-0723">Serine/threonine-protein kinase</keyword>
<dbReference type="PANTHER" id="PTHR24345">
    <property type="entry name" value="SERINE/THREONINE-PROTEIN KINASE PLK"/>
    <property type="match status" value="1"/>
</dbReference>
<feature type="domain" description="Protein kinase" evidence="7">
    <location>
        <begin position="234"/>
        <end position="557"/>
    </location>
</feature>
<evidence type="ECO:0000259" key="7">
    <source>
        <dbReference type="PROSITE" id="PS50011"/>
    </source>
</evidence>
<dbReference type="PROSITE" id="PS00108">
    <property type="entry name" value="PROTEIN_KINASE_ST"/>
    <property type="match status" value="1"/>
</dbReference>
<gene>
    <name evidence="8" type="ORF">ABVK25_006571</name>
</gene>
<feature type="region of interest" description="Disordered" evidence="6">
    <location>
        <begin position="1536"/>
        <end position="1594"/>
    </location>
</feature>
<dbReference type="SUPFAM" id="SSF56112">
    <property type="entry name" value="Protein kinase-like (PK-like)"/>
    <property type="match status" value="1"/>
</dbReference>
<keyword evidence="3" id="KW-0547">Nucleotide-binding</keyword>
<dbReference type="SMART" id="SM00220">
    <property type="entry name" value="S_TKc"/>
    <property type="match status" value="1"/>
</dbReference>
<keyword evidence="2" id="KW-0808">Transferase</keyword>
<feature type="compositionally biased region" description="Polar residues" evidence="6">
    <location>
        <begin position="1570"/>
        <end position="1585"/>
    </location>
</feature>
<feature type="region of interest" description="Disordered" evidence="6">
    <location>
        <begin position="765"/>
        <end position="794"/>
    </location>
</feature>
<dbReference type="PROSITE" id="PS50011">
    <property type="entry name" value="PROTEIN_KINASE_DOM"/>
    <property type="match status" value="1"/>
</dbReference>
<dbReference type="Gene3D" id="3.30.200.20">
    <property type="entry name" value="Phosphorylase Kinase, domain 1"/>
    <property type="match status" value="1"/>
</dbReference>
<dbReference type="Pfam" id="PF00069">
    <property type="entry name" value="Pkinase"/>
    <property type="match status" value="1"/>
</dbReference>
<evidence type="ECO:0000256" key="5">
    <source>
        <dbReference type="ARBA" id="ARBA00022840"/>
    </source>
</evidence>
<proteinExistence type="predicted"/>
<name>A0ABR4B5V5_9LECA</name>
<feature type="compositionally biased region" description="Low complexity" evidence="6">
    <location>
        <begin position="773"/>
        <end position="782"/>
    </location>
</feature>
<dbReference type="InterPro" id="IPR008271">
    <property type="entry name" value="Ser/Thr_kinase_AS"/>
</dbReference>
<keyword evidence="9" id="KW-1185">Reference proteome</keyword>
<evidence type="ECO:0000256" key="1">
    <source>
        <dbReference type="ARBA" id="ARBA00022527"/>
    </source>
</evidence>
<dbReference type="Proteomes" id="UP001590951">
    <property type="component" value="Unassembled WGS sequence"/>
</dbReference>
<feature type="compositionally biased region" description="Polar residues" evidence="6">
    <location>
        <begin position="1550"/>
        <end position="1559"/>
    </location>
</feature>
<keyword evidence="4" id="KW-0418">Kinase</keyword>
<dbReference type="PANTHER" id="PTHR24345:SF91">
    <property type="entry name" value="SERINE_THREONINE-PROTEIN KINASE PLK4"/>
    <property type="match status" value="1"/>
</dbReference>
<evidence type="ECO:0000256" key="6">
    <source>
        <dbReference type="SAM" id="MobiDB-lite"/>
    </source>
</evidence>
<dbReference type="EMBL" id="JBHFEH010000022">
    <property type="protein sequence ID" value="KAL2053246.1"/>
    <property type="molecule type" value="Genomic_DNA"/>
</dbReference>
<evidence type="ECO:0000313" key="8">
    <source>
        <dbReference type="EMBL" id="KAL2053246.1"/>
    </source>
</evidence>
<organism evidence="8 9">
    <name type="scientific">Lepraria finkii</name>
    <dbReference type="NCBI Taxonomy" id="1340010"/>
    <lineage>
        <taxon>Eukaryota</taxon>
        <taxon>Fungi</taxon>
        <taxon>Dikarya</taxon>
        <taxon>Ascomycota</taxon>
        <taxon>Pezizomycotina</taxon>
        <taxon>Lecanoromycetes</taxon>
        <taxon>OSLEUM clade</taxon>
        <taxon>Lecanoromycetidae</taxon>
        <taxon>Lecanorales</taxon>
        <taxon>Lecanorineae</taxon>
        <taxon>Stereocaulaceae</taxon>
        <taxon>Lepraria</taxon>
    </lineage>
</organism>
<feature type="region of interest" description="Disordered" evidence="6">
    <location>
        <begin position="432"/>
        <end position="454"/>
    </location>
</feature>
<accession>A0ABR4B5V5</accession>
<dbReference type="InterPro" id="IPR000719">
    <property type="entry name" value="Prot_kinase_dom"/>
</dbReference>
<dbReference type="Gene3D" id="1.10.510.10">
    <property type="entry name" value="Transferase(Phosphotransferase) domain 1"/>
    <property type="match status" value="1"/>
</dbReference>
<evidence type="ECO:0000256" key="4">
    <source>
        <dbReference type="ARBA" id="ARBA00022777"/>
    </source>
</evidence>
<comment type="caution">
    <text evidence="8">The sequence shown here is derived from an EMBL/GenBank/DDBJ whole genome shotgun (WGS) entry which is preliminary data.</text>
</comment>
<dbReference type="InterPro" id="IPR011009">
    <property type="entry name" value="Kinase-like_dom_sf"/>
</dbReference>
<protein>
    <recommendedName>
        <fullName evidence="7">Protein kinase domain-containing protein</fullName>
    </recommendedName>
</protein>
<feature type="region of interest" description="Disordered" evidence="6">
    <location>
        <begin position="568"/>
        <end position="606"/>
    </location>
</feature>
<feature type="region of interest" description="Disordered" evidence="6">
    <location>
        <begin position="1626"/>
        <end position="1709"/>
    </location>
</feature>
<reference evidence="8 9" key="1">
    <citation type="submission" date="2024-09" db="EMBL/GenBank/DDBJ databases">
        <title>Rethinking Asexuality: The Enigmatic Case of Functional Sexual Genes in Lepraria (Stereocaulaceae).</title>
        <authorList>
            <person name="Doellman M."/>
            <person name="Sun Y."/>
            <person name="Barcenas-Pena A."/>
            <person name="Lumbsch H.T."/>
            <person name="Grewe F."/>
        </authorList>
    </citation>
    <scope>NUCLEOTIDE SEQUENCE [LARGE SCALE GENOMIC DNA]</scope>
    <source>
        <strain evidence="8 9">Grewe 0041</strain>
    </source>
</reference>
<keyword evidence="5" id="KW-0067">ATP-binding</keyword>
<feature type="compositionally biased region" description="Low complexity" evidence="6">
    <location>
        <begin position="1670"/>
        <end position="1679"/>
    </location>
</feature>
<evidence type="ECO:0000256" key="2">
    <source>
        <dbReference type="ARBA" id="ARBA00022679"/>
    </source>
</evidence>
<feature type="compositionally biased region" description="Basic and acidic residues" evidence="6">
    <location>
        <begin position="578"/>
        <end position="589"/>
    </location>
</feature>
<feature type="compositionally biased region" description="Polar residues" evidence="6">
    <location>
        <begin position="590"/>
        <end position="606"/>
    </location>
</feature>
<feature type="compositionally biased region" description="Basic and acidic residues" evidence="6">
    <location>
        <begin position="1686"/>
        <end position="1695"/>
    </location>
</feature>
<evidence type="ECO:0000256" key="3">
    <source>
        <dbReference type="ARBA" id="ARBA00022741"/>
    </source>
</evidence>
<evidence type="ECO:0000313" key="9">
    <source>
        <dbReference type="Proteomes" id="UP001590951"/>
    </source>
</evidence>
<feature type="compositionally biased region" description="Polar residues" evidence="6">
    <location>
        <begin position="1644"/>
        <end position="1666"/>
    </location>
</feature>